<dbReference type="Proteomes" id="UP001634007">
    <property type="component" value="Unassembled WGS sequence"/>
</dbReference>
<evidence type="ECO:0000313" key="13">
    <source>
        <dbReference type="EMBL" id="KAL3730918.1"/>
    </source>
</evidence>
<feature type="region of interest" description="Disordered" evidence="10">
    <location>
        <begin position="1"/>
        <end position="197"/>
    </location>
</feature>
<evidence type="ECO:0000256" key="8">
    <source>
        <dbReference type="ARBA" id="ARBA00023303"/>
    </source>
</evidence>
<feature type="region of interest" description="Disordered" evidence="10">
    <location>
        <begin position="217"/>
        <end position="236"/>
    </location>
</feature>
<keyword evidence="14" id="KW-1185">Reference proteome</keyword>
<feature type="compositionally biased region" description="Low complexity" evidence="10">
    <location>
        <begin position="41"/>
        <end position="51"/>
    </location>
</feature>
<evidence type="ECO:0000256" key="6">
    <source>
        <dbReference type="ARBA" id="ARBA00023065"/>
    </source>
</evidence>
<dbReference type="PIRSF" id="PIRSF017209">
    <property type="entry name" value="Memb_At2g17000_prd"/>
    <property type="match status" value="1"/>
</dbReference>
<accession>A0ABD3JTW6</accession>
<gene>
    <name evidence="13" type="ORF">ACJRO7_027869</name>
</gene>
<keyword evidence="5 11" id="KW-1133">Transmembrane helix</keyword>
<dbReference type="InterPro" id="IPR023408">
    <property type="entry name" value="MscS_beta-dom_sf"/>
</dbReference>
<dbReference type="FunFam" id="2.30.30.60:FF:000003">
    <property type="entry name" value="Predicted mechanosensitive ion channel"/>
    <property type="match status" value="1"/>
</dbReference>
<feature type="region of interest" description="Disordered" evidence="10">
    <location>
        <begin position="455"/>
        <end position="477"/>
    </location>
</feature>
<evidence type="ECO:0000256" key="9">
    <source>
        <dbReference type="PIRNR" id="PIRNR017209"/>
    </source>
</evidence>
<dbReference type="GO" id="GO:0008381">
    <property type="term" value="F:mechanosensitive monoatomic ion channel activity"/>
    <property type="evidence" value="ECO:0007669"/>
    <property type="project" value="UniProtKB-ARBA"/>
</dbReference>
<evidence type="ECO:0000259" key="12">
    <source>
        <dbReference type="Pfam" id="PF00924"/>
    </source>
</evidence>
<keyword evidence="8" id="KW-0407">Ion channel</keyword>
<evidence type="ECO:0000256" key="11">
    <source>
        <dbReference type="SAM" id="Phobius"/>
    </source>
</evidence>
<feature type="transmembrane region" description="Helical" evidence="11">
    <location>
        <begin position="657"/>
        <end position="680"/>
    </location>
</feature>
<dbReference type="InterPro" id="IPR010920">
    <property type="entry name" value="LSM_dom_sf"/>
</dbReference>
<comment type="similarity">
    <text evidence="2 9">Belongs to the MscS (TC 1.A.23) family.</text>
</comment>
<dbReference type="InterPro" id="IPR006685">
    <property type="entry name" value="MscS_channel_2nd"/>
</dbReference>
<keyword evidence="6" id="KW-0406">Ion transport</keyword>
<dbReference type="PANTHER" id="PTHR31618">
    <property type="entry name" value="MECHANOSENSITIVE ION CHANNEL PROTEIN 5"/>
    <property type="match status" value="1"/>
</dbReference>
<dbReference type="Gene3D" id="2.30.30.60">
    <property type="match status" value="1"/>
</dbReference>
<feature type="domain" description="Mechanosensitive ion channel MscS" evidence="12">
    <location>
        <begin position="676"/>
        <end position="733"/>
    </location>
</feature>
<evidence type="ECO:0000256" key="4">
    <source>
        <dbReference type="ARBA" id="ARBA00022692"/>
    </source>
</evidence>
<feature type="transmembrane region" description="Helical" evidence="11">
    <location>
        <begin position="625"/>
        <end position="645"/>
    </location>
</feature>
<keyword evidence="3" id="KW-0813">Transport</keyword>
<evidence type="ECO:0000256" key="7">
    <source>
        <dbReference type="ARBA" id="ARBA00023136"/>
    </source>
</evidence>
<feature type="compositionally biased region" description="Basic and acidic residues" evidence="10">
    <location>
        <begin position="115"/>
        <end position="127"/>
    </location>
</feature>
<evidence type="ECO:0000256" key="1">
    <source>
        <dbReference type="ARBA" id="ARBA00004141"/>
    </source>
</evidence>
<dbReference type="GO" id="GO:0005886">
    <property type="term" value="C:plasma membrane"/>
    <property type="evidence" value="ECO:0007669"/>
    <property type="project" value="UniProtKB-UniRule"/>
</dbReference>
<comment type="caution">
    <text evidence="13">The sequence shown here is derived from an EMBL/GenBank/DDBJ whole genome shotgun (WGS) entry which is preliminary data.</text>
</comment>
<evidence type="ECO:0000256" key="5">
    <source>
        <dbReference type="ARBA" id="ARBA00022989"/>
    </source>
</evidence>
<dbReference type="Pfam" id="PF00924">
    <property type="entry name" value="MS_channel_2nd"/>
    <property type="match status" value="1"/>
</dbReference>
<dbReference type="SUPFAM" id="SSF50182">
    <property type="entry name" value="Sm-like ribonucleoproteins"/>
    <property type="match status" value="1"/>
</dbReference>
<dbReference type="InterPro" id="IPR016688">
    <property type="entry name" value="MscS-like_plants/fungi"/>
</dbReference>
<name>A0ABD3JTW6_EUCGL</name>
<evidence type="ECO:0000256" key="2">
    <source>
        <dbReference type="ARBA" id="ARBA00008017"/>
    </source>
</evidence>
<feature type="transmembrane region" description="Helical" evidence="11">
    <location>
        <begin position="265"/>
        <end position="285"/>
    </location>
</feature>
<dbReference type="AlphaFoldDB" id="A0ABD3JTW6"/>
<feature type="compositionally biased region" description="Basic and acidic residues" evidence="10">
    <location>
        <begin position="53"/>
        <end position="65"/>
    </location>
</feature>
<keyword evidence="7 9" id="KW-0472">Membrane</keyword>
<feature type="compositionally biased region" description="Low complexity" evidence="10">
    <location>
        <begin position="1"/>
        <end position="19"/>
    </location>
</feature>
<dbReference type="GO" id="GO:0050982">
    <property type="term" value="P:detection of mechanical stimulus"/>
    <property type="evidence" value="ECO:0007669"/>
    <property type="project" value="UniProtKB-ARBA"/>
</dbReference>
<comment type="subcellular location">
    <subcellularLocation>
        <location evidence="1">Membrane</location>
        <topology evidence="1">Multi-pass membrane protein</topology>
    </subcellularLocation>
</comment>
<proteinExistence type="inferred from homology"/>
<protein>
    <recommendedName>
        <fullName evidence="9">Mechanosensitive ion channel protein</fullName>
    </recommendedName>
</protein>
<evidence type="ECO:0000256" key="10">
    <source>
        <dbReference type="SAM" id="MobiDB-lite"/>
    </source>
</evidence>
<sequence>MELLRRSCGSSSSSSSSSRRPADLPILGEGTTAFETPDLELGLNGPGLLPGDSESHRNDGSRMLREPSIGFEKGSEEETPAEGSGRAPDDPPSPLIGRFLHQQRASGDVSLDVELEMKELRGGDGWRDLPPVADSLPAPRPQRQSQDYSRVSCQPPISTGAGPGVPQRRHESLPSRGGDGNSVGNREEEIMKSTSSATSQRKSCLLCTKTRSRLMDLPEEPQGRSSHIPQSGMLGRAGDEDEDDIFLEEDLPEEFKKTPFGAMALLQWVSLVMIVGALVCTLAIPALKHKDLWKLKLWKWEVMVLVLICGRLVSGWMIRLVAVQNCLWLGLVLIAWHALFDKKVGRETNSDRLRYVTKVPVCFLVGTLLWLIKTLIIKVLASSFHVSTYFEQIQKSLFNQYVIETLSGPPVIEIQRRQEEEEKLAGYLQTLQKAGVTVPPDLRAAAIPTKSGMVAGSGGGLQRSPQVKNTKLSQGLSGNSEGGITIEHLYKLNPKNVSAWNMKRLINIVRHGFHSTLDEQIQDSTQEDESATMIRGENEAKAAARKIFRNVTKPNSKFIYLEDLKRFMKDDEALNTMSLFEGADECKRISKSCLKNWLVNAFRVRRALALTLNDTKTAVNKLHHVVNVIVGIIILIIWLLILGIATSKFLLFLNSQLVLVAFIFGNTCKTIFEAIVFLFVMHPYDVGDRCGIDGVQMVVEEINILMTVFLRYDDQKIIYPNSTLATKAIDNYYRNYVDGIMKDIEELNNVRIAVWLCHRMNHQEMGEKFTRRSLLIEEMVKMFRELDIQYRLLPLDINVRAMPTLSSMRVYPAWENAS</sequence>
<feature type="compositionally biased region" description="Polar residues" evidence="10">
    <location>
        <begin position="142"/>
        <end position="157"/>
    </location>
</feature>
<feature type="compositionally biased region" description="Polar residues" evidence="10">
    <location>
        <begin position="463"/>
        <end position="477"/>
    </location>
</feature>
<reference evidence="13 14" key="1">
    <citation type="submission" date="2024-11" db="EMBL/GenBank/DDBJ databases">
        <title>Chromosome-level genome assembly of Eucalyptus globulus Labill. provides insights into its genome evolution.</title>
        <authorList>
            <person name="Li X."/>
        </authorList>
    </citation>
    <scope>NUCLEOTIDE SEQUENCE [LARGE SCALE GENOMIC DNA]</scope>
    <source>
        <strain evidence="13">CL2024</strain>
        <tissue evidence="13">Fresh tender leaves</tissue>
    </source>
</reference>
<dbReference type="PANTHER" id="PTHR31618:SF1">
    <property type="entry name" value="EF-HAND DOMAIN-CONTAINING PROTEIN"/>
    <property type="match status" value="1"/>
</dbReference>
<organism evidence="13 14">
    <name type="scientific">Eucalyptus globulus</name>
    <name type="common">Tasmanian blue gum</name>
    <dbReference type="NCBI Taxonomy" id="34317"/>
    <lineage>
        <taxon>Eukaryota</taxon>
        <taxon>Viridiplantae</taxon>
        <taxon>Streptophyta</taxon>
        <taxon>Embryophyta</taxon>
        <taxon>Tracheophyta</taxon>
        <taxon>Spermatophyta</taxon>
        <taxon>Magnoliopsida</taxon>
        <taxon>eudicotyledons</taxon>
        <taxon>Gunneridae</taxon>
        <taxon>Pentapetalae</taxon>
        <taxon>rosids</taxon>
        <taxon>malvids</taxon>
        <taxon>Myrtales</taxon>
        <taxon>Myrtaceae</taxon>
        <taxon>Myrtoideae</taxon>
        <taxon>Eucalypteae</taxon>
        <taxon>Eucalyptus</taxon>
    </lineage>
</organism>
<evidence type="ECO:0000313" key="14">
    <source>
        <dbReference type="Proteomes" id="UP001634007"/>
    </source>
</evidence>
<feature type="transmembrane region" description="Helical" evidence="11">
    <location>
        <begin position="322"/>
        <end position="340"/>
    </location>
</feature>
<feature type="transmembrane region" description="Helical" evidence="11">
    <location>
        <begin position="361"/>
        <end position="381"/>
    </location>
</feature>
<dbReference type="EMBL" id="JBJKBG010000007">
    <property type="protein sequence ID" value="KAL3730918.1"/>
    <property type="molecule type" value="Genomic_DNA"/>
</dbReference>
<evidence type="ECO:0000256" key="3">
    <source>
        <dbReference type="ARBA" id="ARBA00022448"/>
    </source>
</evidence>
<keyword evidence="4 11" id="KW-0812">Transmembrane</keyword>